<dbReference type="SMART" id="SM00490">
    <property type="entry name" value="HELICc"/>
    <property type="match status" value="1"/>
</dbReference>
<dbReference type="Pfam" id="PF16124">
    <property type="entry name" value="RecQ_Zn_bind"/>
    <property type="match status" value="1"/>
</dbReference>
<keyword evidence="7" id="KW-0238">DNA-binding</keyword>
<comment type="caution">
    <text evidence="15">The sequence shown here is derived from an EMBL/GenBank/DDBJ whole genome shotgun (WGS) entry which is preliminary data.</text>
</comment>
<protein>
    <recommendedName>
        <fullName evidence="11">ATP-dependent DNA helicase RecQ</fullName>
        <ecNumber evidence="10">5.6.2.4</ecNumber>
    </recommendedName>
    <alternativeName>
        <fullName evidence="12">DNA 3'-5' helicase RecQ</fullName>
    </alternativeName>
</protein>
<organism evidence="15 16">
    <name type="scientific">Flavobacterium croceum DSM 17960</name>
    <dbReference type="NCBI Taxonomy" id="1121886"/>
    <lineage>
        <taxon>Bacteria</taxon>
        <taxon>Pseudomonadati</taxon>
        <taxon>Bacteroidota</taxon>
        <taxon>Flavobacteriia</taxon>
        <taxon>Flavobacteriales</taxon>
        <taxon>Flavobacteriaceae</taxon>
        <taxon>Flavobacterium</taxon>
    </lineage>
</organism>
<keyword evidence="2" id="KW-0479">Metal-binding</keyword>
<evidence type="ECO:0000256" key="9">
    <source>
        <dbReference type="ARBA" id="ARBA00034617"/>
    </source>
</evidence>
<evidence type="ECO:0000256" key="8">
    <source>
        <dbReference type="ARBA" id="ARBA00023235"/>
    </source>
</evidence>
<dbReference type="Gene3D" id="3.40.50.300">
    <property type="entry name" value="P-loop containing nucleotide triphosphate hydrolases"/>
    <property type="match status" value="2"/>
</dbReference>
<feature type="domain" description="Helicase C-terminal" evidence="14">
    <location>
        <begin position="210"/>
        <end position="368"/>
    </location>
</feature>
<dbReference type="SUPFAM" id="SSF52540">
    <property type="entry name" value="P-loop containing nucleoside triphosphate hydrolases"/>
    <property type="match status" value="1"/>
</dbReference>
<dbReference type="FunFam" id="3.40.50.300:FF:000296">
    <property type="entry name" value="ATP-dependent DNA helicase RecQ"/>
    <property type="match status" value="1"/>
</dbReference>
<evidence type="ECO:0000259" key="13">
    <source>
        <dbReference type="PROSITE" id="PS51192"/>
    </source>
</evidence>
<dbReference type="GO" id="GO:0006281">
    <property type="term" value="P:DNA repair"/>
    <property type="evidence" value="ECO:0007669"/>
    <property type="project" value="TreeGrafter"/>
</dbReference>
<dbReference type="RefSeq" id="WP_103725575.1">
    <property type="nucleotide sequence ID" value="NZ_PQNY01000005.1"/>
</dbReference>
<evidence type="ECO:0000256" key="12">
    <source>
        <dbReference type="ARBA" id="ARBA00044550"/>
    </source>
</evidence>
<evidence type="ECO:0000256" key="11">
    <source>
        <dbReference type="ARBA" id="ARBA00044535"/>
    </source>
</evidence>
<dbReference type="GO" id="GO:0005524">
    <property type="term" value="F:ATP binding"/>
    <property type="evidence" value="ECO:0007669"/>
    <property type="project" value="UniProtKB-KW"/>
</dbReference>
<evidence type="ECO:0000313" key="15">
    <source>
        <dbReference type="EMBL" id="POS02137.1"/>
    </source>
</evidence>
<evidence type="ECO:0000256" key="10">
    <source>
        <dbReference type="ARBA" id="ARBA00034808"/>
    </source>
</evidence>
<dbReference type="PANTHER" id="PTHR13710">
    <property type="entry name" value="DNA HELICASE RECQ FAMILY MEMBER"/>
    <property type="match status" value="1"/>
</dbReference>
<keyword evidence="4" id="KW-0378">Hydrolase</keyword>
<keyword evidence="6" id="KW-0067">ATP-binding</keyword>
<dbReference type="GO" id="GO:0016787">
    <property type="term" value="F:hydrolase activity"/>
    <property type="evidence" value="ECO:0007669"/>
    <property type="project" value="UniProtKB-KW"/>
</dbReference>
<dbReference type="EMBL" id="PQNY01000005">
    <property type="protein sequence ID" value="POS02137.1"/>
    <property type="molecule type" value="Genomic_DNA"/>
</dbReference>
<dbReference type="PANTHER" id="PTHR13710:SF105">
    <property type="entry name" value="ATP-DEPENDENT DNA HELICASE Q1"/>
    <property type="match status" value="1"/>
</dbReference>
<evidence type="ECO:0000256" key="7">
    <source>
        <dbReference type="ARBA" id="ARBA00023125"/>
    </source>
</evidence>
<keyword evidence="16" id="KW-1185">Reference proteome</keyword>
<dbReference type="InterPro" id="IPR036388">
    <property type="entry name" value="WH-like_DNA-bd_sf"/>
</dbReference>
<dbReference type="GO" id="GO:0005737">
    <property type="term" value="C:cytoplasm"/>
    <property type="evidence" value="ECO:0007669"/>
    <property type="project" value="TreeGrafter"/>
</dbReference>
<dbReference type="SMART" id="SM00487">
    <property type="entry name" value="DEXDc"/>
    <property type="match status" value="1"/>
</dbReference>
<evidence type="ECO:0000259" key="14">
    <source>
        <dbReference type="PROSITE" id="PS51194"/>
    </source>
</evidence>
<keyword evidence="8" id="KW-0413">Isomerase</keyword>
<keyword evidence="3" id="KW-0547">Nucleotide-binding</keyword>
<dbReference type="NCBIfam" id="TIGR00614">
    <property type="entry name" value="recQ_fam"/>
    <property type="match status" value="1"/>
</dbReference>
<dbReference type="GO" id="GO:0043138">
    <property type="term" value="F:3'-5' DNA helicase activity"/>
    <property type="evidence" value="ECO:0007669"/>
    <property type="project" value="UniProtKB-EC"/>
</dbReference>
<dbReference type="EC" id="5.6.2.4" evidence="10"/>
<reference evidence="15 16" key="1">
    <citation type="submission" date="2018-01" db="EMBL/GenBank/DDBJ databases">
        <title>Genomic Encyclopedia of Type Strains, Phase I: the one thousand microbial genomes (KMG-I) project.</title>
        <authorList>
            <person name="Goeker M."/>
        </authorList>
    </citation>
    <scope>NUCLEOTIDE SEQUENCE [LARGE SCALE GENOMIC DNA]</scope>
    <source>
        <strain evidence="15 16">DSM 17960</strain>
    </source>
</reference>
<evidence type="ECO:0000256" key="5">
    <source>
        <dbReference type="ARBA" id="ARBA00022806"/>
    </source>
</evidence>
<dbReference type="InterPro" id="IPR014001">
    <property type="entry name" value="Helicase_ATP-bd"/>
</dbReference>
<dbReference type="GO" id="GO:0006310">
    <property type="term" value="P:DNA recombination"/>
    <property type="evidence" value="ECO:0007669"/>
    <property type="project" value="InterPro"/>
</dbReference>
<dbReference type="PROSITE" id="PS51192">
    <property type="entry name" value="HELICASE_ATP_BIND_1"/>
    <property type="match status" value="1"/>
</dbReference>
<dbReference type="InterPro" id="IPR027417">
    <property type="entry name" value="P-loop_NTPase"/>
</dbReference>
<dbReference type="GO" id="GO:0009378">
    <property type="term" value="F:four-way junction helicase activity"/>
    <property type="evidence" value="ECO:0007669"/>
    <property type="project" value="TreeGrafter"/>
</dbReference>
<dbReference type="Pfam" id="PF00270">
    <property type="entry name" value="DEAD"/>
    <property type="match status" value="1"/>
</dbReference>
<comment type="similarity">
    <text evidence="1">Belongs to the helicase family. RecQ subfamily.</text>
</comment>
<dbReference type="GO" id="GO:0043590">
    <property type="term" value="C:bacterial nucleoid"/>
    <property type="evidence" value="ECO:0007669"/>
    <property type="project" value="TreeGrafter"/>
</dbReference>
<dbReference type="InterPro" id="IPR011545">
    <property type="entry name" value="DEAD/DEAH_box_helicase_dom"/>
</dbReference>
<evidence type="ECO:0000256" key="6">
    <source>
        <dbReference type="ARBA" id="ARBA00022840"/>
    </source>
</evidence>
<dbReference type="Gene3D" id="1.10.10.10">
    <property type="entry name" value="Winged helix-like DNA-binding domain superfamily/Winged helix DNA-binding domain"/>
    <property type="match status" value="1"/>
</dbReference>
<dbReference type="GO" id="GO:0003677">
    <property type="term" value="F:DNA binding"/>
    <property type="evidence" value="ECO:0007669"/>
    <property type="project" value="UniProtKB-KW"/>
</dbReference>
<proteinExistence type="inferred from homology"/>
<dbReference type="InterPro" id="IPR004589">
    <property type="entry name" value="DNA_helicase_ATP-dep_RecQ"/>
</dbReference>
<dbReference type="AlphaFoldDB" id="A0A2S4N8W5"/>
<evidence type="ECO:0000256" key="4">
    <source>
        <dbReference type="ARBA" id="ARBA00022801"/>
    </source>
</evidence>
<dbReference type="GO" id="GO:0046872">
    <property type="term" value="F:metal ion binding"/>
    <property type="evidence" value="ECO:0007669"/>
    <property type="project" value="UniProtKB-KW"/>
</dbReference>
<dbReference type="OrthoDB" id="9763310at2"/>
<keyword evidence="5 15" id="KW-0347">Helicase</keyword>
<evidence type="ECO:0000313" key="16">
    <source>
        <dbReference type="Proteomes" id="UP000237056"/>
    </source>
</evidence>
<dbReference type="GO" id="GO:0030894">
    <property type="term" value="C:replisome"/>
    <property type="evidence" value="ECO:0007669"/>
    <property type="project" value="TreeGrafter"/>
</dbReference>
<dbReference type="PROSITE" id="PS51194">
    <property type="entry name" value="HELICASE_CTER"/>
    <property type="match status" value="1"/>
</dbReference>
<dbReference type="CDD" id="cd17920">
    <property type="entry name" value="DEXHc_RecQ"/>
    <property type="match status" value="1"/>
</dbReference>
<dbReference type="Pfam" id="PF00271">
    <property type="entry name" value="Helicase_C"/>
    <property type="match status" value="1"/>
</dbReference>
<sequence length="631" mass="72585">MPNPLDILKKYWNHTSFRPLQEEIIESVLQNNDTFALLPTGGGKSICFQVPALVKEGICIVVSPLIALMKDQIKNLNAKGIKAIALTGGIPENEIIELLDNCQYGNYKFLYLSPERLQNDWIIERIKQLKINLIAIDEAHCISQWGHDFRPAYTKLATLKKMMPKVPFIALTASATPQVQQDIVTQLELNTPKIYKKSFQRDNLAYLVYSVEDKYYFLQKILHKHPNPSIVYVTNRKACVEFCNMLNKSGISATYYHGGLNSKEKEQNMTNWLQEKNTVMVATNAFGMGIDKPNVKTVIHLHLPSNLESYYQEAGRAGRNEEKAYAVLLYNKSDIIQSKTQFIDVLPNKEYLKTVFIKLCNFFQIAYGEGIDESFSFNLQQFCIKYNLPILKTYNAIQFLDRQGVLNFNQKYAQKVLVQFTVPSKEIIRYTSIYPNEEEIVLGIVRNYSGIYENKIALNTLLIAKKANSTEEQVVKVLKNMQQRALIELDLFDNDAIITFLEIREDDSTVNRLAKILKSQNELKIQQFESVLSYITNNTACKNKLLMAYFGETVQEDCKICSYCLQKNQKQPNFTVIETKILELLFQKDLSSREMQEILKISKDNLIFALQNLLEQEKIVLQTSNTYTVNK</sequence>
<feature type="domain" description="Helicase ATP-binding" evidence="13">
    <location>
        <begin position="25"/>
        <end position="193"/>
    </location>
</feature>
<evidence type="ECO:0000256" key="2">
    <source>
        <dbReference type="ARBA" id="ARBA00022723"/>
    </source>
</evidence>
<dbReference type="Proteomes" id="UP000237056">
    <property type="component" value="Unassembled WGS sequence"/>
</dbReference>
<dbReference type="InterPro" id="IPR032284">
    <property type="entry name" value="RecQ_Zn-bd"/>
</dbReference>
<dbReference type="InterPro" id="IPR001650">
    <property type="entry name" value="Helicase_C-like"/>
</dbReference>
<evidence type="ECO:0000256" key="1">
    <source>
        <dbReference type="ARBA" id="ARBA00005446"/>
    </source>
</evidence>
<evidence type="ECO:0000256" key="3">
    <source>
        <dbReference type="ARBA" id="ARBA00022741"/>
    </source>
</evidence>
<gene>
    <name evidence="15" type="ORF">Q361_10527</name>
</gene>
<comment type="catalytic activity">
    <reaction evidence="9">
        <text>Couples ATP hydrolysis with the unwinding of duplex DNA by translocating in the 3'-5' direction.</text>
        <dbReference type="EC" id="5.6.2.4"/>
    </reaction>
</comment>
<accession>A0A2S4N8W5</accession>
<name>A0A2S4N8W5_9FLAO</name>